<evidence type="ECO:0000256" key="7">
    <source>
        <dbReference type="ARBA" id="ARBA00022691"/>
    </source>
</evidence>
<evidence type="ECO:0000256" key="6">
    <source>
        <dbReference type="ARBA" id="ARBA00022679"/>
    </source>
</evidence>
<dbReference type="GO" id="GO:0032991">
    <property type="term" value="C:protein-containing complex"/>
    <property type="evidence" value="ECO:0007669"/>
    <property type="project" value="UniProtKB-ARBA"/>
</dbReference>
<dbReference type="InterPro" id="IPR019410">
    <property type="entry name" value="Methyltransf_16"/>
</dbReference>
<comment type="subcellular location">
    <subcellularLocation>
        <location evidence="2">Cytoplasm</location>
    </subcellularLocation>
    <subcellularLocation>
        <location evidence="1">Nucleus</location>
    </subcellularLocation>
</comment>
<dbReference type="Proteomes" id="UP000694416">
    <property type="component" value="Unplaced"/>
</dbReference>
<evidence type="ECO:0000256" key="4">
    <source>
        <dbReference type="ARBA" id="ARBA00022490"/>
    </source>
</evidence>
<dbReference type="GO" id="GO:0005634">
    <property type="term" value="C:nucleus"/>
    <property type="evidence" value="ECO:0007669"/>
    <property type="project" value="UniProtKB-SubCell"/>
</dbReference>
<comment type="similarity">
    <text evidence="9">Belongs to the methyltransferase superfamily. METTL18 family.</text>
</comment>
<keyword evidence="8" id="KW-0539">Nucleus</keyword>
<sequence>MLIKKKKVVKKNIYEGGFLIWECTWDMLKFLHKEKIDFKNKNILELGCAHGLVGIKALLDKGEVVFQEFNKNVINHSLIPNLNKNLNLDIQKMNEESSCMQIKNEQVSFTIINTPWYNLNEKLKNENIKPFDFILGNEILYRWEQYLYILQILRTNLKKGGKAYIGTKSYYFGFEEGTGTNFFIDYVNNNSKLFNLTAKVIQSNRDKSVYSKDIIEVAFAKEEEEEEKKVA</sequence>
<dbReference type="AlphaFoldDB" id="A0A8C9GYU4"/>
<keyword evidence="5" id="KW-0489">Methyltransferase</keyword>
<evidence type="ECO:0000313" key="10">
    <source>
        <dbReference type="Ensembl" id="ENSPTEP00000011817.1"/>
    </source>
</evidence>
<dbReference type="Pfam" id="PF10294">
    <property type="entry name" value="Methyltransf_16"/>
    <property type="match status" value="1"/>
</dbReference>
<organism evidence="10 11">
    <name type="scientific">Piliocolobus tephrosceles</name>
    <name type="common">Ugandan red Colobus</name>
    <dbReference type="NCBI Taxonomy" id="591936"/>
    <lineage>
        <taxon>Eukaryota</taxon>
        <taxon>Metazoa</taxon>
        <taxon>Chordata</taxon>
        <taxon>Craniata</taxon>
        <taxon>Vertebrata</taxon>
        <taxon>Euteleostomi</taxon>
        <taxon>Mammalia</taxon>
        <taxon>Eutheria</taxon>
        <taxon>Euarchontoglires</taxon>
        <taxon>Primates</taxon>
        <taxon>Haplorrhini</taxon>
        <taxon>Catarrhini</taxon>
        <taxon>Cercopithecidae</taxon>
        <taxon>Colobinae</taxon>
        <taxon>Piliocolobus</taxon>
    </lineage>
</organism>
<dbReference type="Ensembl" id="ENSPTET00000017782.1">
    <property type="protein sequence ID" value="ENSPTEP00000011789.1"/>
    <property type="gene ID" value="ENSPTEG00000013274.1"/>
</dbReference>
<dbReference type="PANTHER" id="PTHR14614:SF39">
    <property type="entry name" value="HISTIDINE PROTEIN METHYLTRANSFERASE 1 HOMOLOG"/>
    <property type="match status" value="1"/>
</dbReference>
<evidence type="ECO:0000313" key="11">
    <source>
        <dbReference type="Proteomes" id="UP000694416"/>
    </source>
</evidence>
<name>A0A8C9GYU4_9PRIM</name>
<evidence type="ECO:0000256" key="1">
    <source>
        <dbReference type="ARBA" id="ARBA00004123"/>
    </source>
</evidence>
<dbReference type="Gene3D" id="3.40.50.150">
    <property type="entry name" value="Vaccinia Virus protein VP39"/>
    <property type="match status" value="1"/>
</dbReference>
<accession>A0A8C9GYU4</accession>
<dbReference type="InterPro" id="IPR029063">
    <property type="entry name" value="SAM-dependent_MTases_sf"/>
</dbReference>
<keyword evidence="6" id="KW-0808">Transferase</keyword>
<evidence type="ECO:0000256" key="2">
    <source>
        <dbReference type="ARBA" id="ARBA00004496"/>
    </source>
</evidence>
<dbReference type="Ensembl" id="ENSPTET00000017823.1">
    <property type="protein sequence ID" value="ENSPTEP00000011817.1"/>
    <property type="gene ID" value="ENSPTEG00000013302.1"/>
</dbReference>
<dbReference type="EC" id="2.1.1.85" evidence="3"/>
<evidence type="ECO:0000256" key="5">
    <source>
        <dbReference type="ARBA" id="ARBA00022603"/>
    </source>
</evidence>
<reference evidence="10" key="1">
    <citation type="submission" date="2025-05" db="UniProtKB">
        <authorList>
            <consortium name="Ensembl"/>
        </authorList>
    </citation>
    <scope>IDENTIFICATION</scope>
</reference>
<dbReference type="GO" id="GO:0005737">
    <property type="term" value="C:cytoplasm"/>
    <property type="evidence" value="ECO:0007669"/>
    <property type="project" value="UniProtKB-SubCell"/>
</dbReference>
<evidence type="ECO:0000256" key="8">
    <source>
        <dbReference type="ARBA" id="ARBA00023242"/>
    </source>
</evidence>
<keyword evidence="11" id="KW-1185">Reference proteome</keyword>
<dbReference type="GO" id="GO:0032259">
    <property type="term" value="P:methylation"/>
    <property type="evidence" value="ECO:0007669"/>
    <property type="project" value="UniProtKB-KW"/>
</dbReference>
<protein>
    <recommendedName>
        <fullName evidence="3">protein-histidine N-methyltransferase</fullName>
        <ecNumber evidence="3">2.1.1.85</ecNumber>
    </recommendedName>
</protein>
<evidence type="ECO:0000256" key="3">
    <source>
        <dbReference type="ARBA" id="ARBA00012533"/>
    </source>
</evidence>
<keyword evidence="7" id="KW-0949">S-adenosyl-L-methionine</keyword>
<proteinExistence type="inferred from homology"/>
<dbReference type="PANTHER" id="PTHR14614">
    <property type="entry name" value="HEPATOCELLULAR CARCINOMA-ASSOCIATED ANTIGEN"/>
    <property type="match status" value="1"/>
</dbReference>
<keyword evidence="4" id="KW-0963">Cytoplasm</keyword>
<dbReference type="SUPFAM" id="SSF53335">
    <property type="entry name" value="S-adenosyl-L-methionine-dependent methyltransferases"/>
    <property type="match status" value="1"/>
</dbReference>
<dbReference type="GO" id="GO:0018064">
    <property type="term" value="F:protein-L-histidine N-tele-methyltransferase activity"/>
    <property type="evidence" value="ECO:0007669"/>
    <property type="project" value="UniProtKB-EC"/>
</dbReference>
<evidence type="ECO:0000256" key="9">
    <source>
        <dbReference type="ARBA" id="ARBA00038126"/>
    </source>
</evidence>